<dbReference type="Proteomes" id="UP001596116">
    <property type="component" value="Unassembled WGS sequence"/>
</dbReference>
<comment type="caution">
    <text evidence="1">The sequence shown here is derived from an EMBL/GenBank/DDBJ whole genome shotgun (WGS) entry which is preliminary data.</text>
</comment>
<dbReference type="RefSeq" id="WP_379882139.1">
    <property type="nucleotide sequence ID" value="NZ_JBHPON010000002.1"/>
</dbReference>
<keyword evidence="2" id="KW-1185">Reference proteome</keyword>
<dbReference type="InterPro" id="IPR044053">
    <property type="entry name" value="AsaB-like"/>
</dbReference>
<organism evidence="1 2">
    <name type="scientific">Hyphococcus aureus</name>
    <dbReference type="NCBI Taxonomy" id="2666033"/>
    <lineage>
        <taxon>Bacteria</taxon>
        <taxon>Pseudomonadati</taxon>
        <taxon>Pseudomonadota</taxon>
        <taxon>Alphaproteobacteria</taxon>
        <taxon>Parvularculales</taxon>
        <taxon>Parvularculaceae</taxon>
        <taxon>Hyphococcus</taxon>
    </lineage>
</organism>
<name>A0ABW1KYK4_9PROT</name>
<dbReference type="EMBL" id="JBHPON010000002">
    <property type="protein sequence ID" value="MFC6036619.1"/>
    <property type="molecule type" value="Genomic_DNA"/>
</dbReference>
<dbReference type="PANTHER" id="PTHR34598:SF3">
    <property type="entry name" value="OXIDOREDUCTASE AN1597"/>
    <property type="match status" value="1"/>
</dbReference>
<sequence length="266" mass="29741">MSNNVKAEINYAAPMATKPRFHANDQSRDVLNLDPRTVEFVDGRASPTALDREGFALVSHCSKVKDFRDPAFHDLHKREIEELIVKLTGADLAIVNSPGVLRFGEKSADSGKLNNSRPARFIHIDINDETAAQFAEAAAPQGRKVKRVAQYNIWRVLTPPPQDVPLAVCDARSFDAEDLIEADAIFDQEGQPDWSFTALMLKPSPKHRWVWFPDMTPDEALVFITNDSDPAQPHHAPHTAFNNPLCPPDAQPRASIEMRAIAYWLD</sequence>
<accession>A0ABW1KYK4</accession>
<evidence type="ECO:0000313" key="1">
    <source>
        <dbReference type="EMBL" id="MFC6036619.1"/>
    </source>
</evidence>
<reference evidence="1 2" key="1">
    <citation type="submission" date="2024-09" db="EMBL/GenBank/DDBJ databases">
        <authorList>
            <person name="Zhang Z.-H."/>
        </authorList>
    </citation>
    <scope>NUCLEOTIDE SEQUENCE [LARGE SCALE GENOMIC DNA]</scope>
    <source>
        <strain evidence="1 2">HHTR114</strain>
    </source>
</reference>
<protein>
    <submittedName>
        <fullName evidence="1">CmcJ/NvfI family oxidoreductase</fullName>
    </submittedName>
</protein>
<proteinExistence type="predicted"/>
<dbReference type="NCBIfam" id="NF041278">
    <property type="entry name" value="CmcJ_NvfI_EfuI"/>
    <property type="match status" value="1"/>
</dbReference>
<dbReference type="PANTHER" id="PTHR34598">
    <property type="entry name" value="BLL6449 PROTEIN"/>
    <property type="match status" value="1"/>
</dbReference>
<evidence type="ECO:0000313" key="2">
    <source>
        <dbReference type="Proteomes" id="UP001596116"/>
    </source>
</evidence>
<gene>
    <name evidence="1" type="ORF">ACFMB1_13760</name>
</gene>